<reference evidence="6 7" key="1">
    <citation type="submission" date="2018-07" db="EMBL/GenBank/DDBJ databases">
        <title>Leeuwenhoekiella genomics.</title>
        <authorList>
            <person name="Tahon G."/>
            <person name="Willems A."/>
        </authorList>
    </citation>
    <scope>NUCLEOTIDE SEQUENCE [LARGE SCALE GENOMIC DNA]</scope>
    <source>
        <strain evidence="6 7">LMG 22550</strain>
    </source>
</reference>
<dbReference type="GO" id="GO:0003677">
    <property type="term" value="F:DNA binding"/>
    <property type="evidence" value="ECO:0007669"/>
    <property type="project" value="UniProtKB-KW"/>
</dbReference>
<keyword evidence="7" id="KW-1185">Reference proteome</keyword>
<dbReference type="InterPro" id="IPR036388">
    <property type="entry name" value="WH-like_DNA-bd_sf"/>
</dbReference>
<dbReference type="Proteomes" id="UP000289238">
    <property type="component" value="Unassembled WGS sequence"/>
</dbReference>
<keyword evidence="3" id="KW-0238">DNA-binding</keyword>
<dbReference type="RefSeq" id="WP_128758419.1">
    <property type="nucleotide sequence ID" value="NZ_QOVM01000006.1"/>
</dbReference>
<dbReference type="InterPro" id="IPR000847">
    <property type="entry name" value="LysR_HTH_N"/>
</dbReference>
<evidence type="ECO:0000256" key="4">
    <source>
        <dbReference type="ARBA" id="ARBA00023163"/>
    </source>
</evidence>
<accession>A0A4Q0P3N7</accession>
<dbReference type="InterPro" id="IPR005119">
    <property type="entry name" value="LysR_subst-bd"/>
</dbReference>
<evidence type="ECO:0000256" key="1">
    <source>
        <dbReference type="ARBA" id="ARBA00009437"/>
    </source>
</evidence>
<dbReference type="GO" id="GO:0032993">
    <property type="term" value="C:protein-DNA complex"/>
    <property type="evidence" value="ECO:0007669"/>
    <property type="project" value="TreeGrafter"/>
</dbReference>
<dbReference type="GO" id="GO:0003700">
    <property type="term" value="F:DNA-binding transcription factor activity"/>
    <property type="evidence" value="ECO:0007669"/>
    <property type="project" value="InterPro"/>
</dbReference>
<dbReference type="PROSITE" id="PS50931">
    <property type="entry name" value="HTH_LYSR"/>
    <property type="match status" value="1"/>
</dbReference>
<dbReference type="PANTHER" id="PTHR30346">
    <property type="entry name" value="TRANSCRIPTIONAL DUAL REGULATOR HCAR-RELATED"/>
    <property type="match status" value="1"/>
</dbReference>
<evidence type="ECO:0000313" key="7">
    <source>
        <dbReference type="Proteomes" id="UP000289238"/>
    </source>
</evidence>
<dbReference type="SUPFAM" id="SSF46785">
    <property type="entry name" value="Winged helix' DNA-binding domain"/>
    <property type="match status" value="1"/>
</dbReference>
<dbReference type="AlphaFoldDB" id="A0A4Q0P3N7"/>
<dbReference type="EMBL" id="QOVM01000006">
    <property type="protein sequence ID" value="RXG21147.1"/>
    <property type="molecule type" value="Genomic_DNA"/>
</dbReference>
<feature type="domain" description="HTH lysR-type" evidence="5">
    <location>
        <begin position="1"/>
        <end position="58"/>
    </location>
</feature>
<proteinExistence type="inferred from homology"/>
<sequence length="295" mass="34243">MDLQKIRYFLVLAEELHFWRTAERVFISQSSLSRHMQALEEELGIRLLERDKRNVKLTDAGKFLQQQWRVKVRELDHIQSQAKKISEGEAGGVSITYPGSIAFKFLPLFLDNLNSKLPNLKIELTEPNDENHEKLLLDYKADLAFGRDRITNSSIETYKLYAEPVCLIVPKAHWLTQENFVSLKDLQSERFILSGLHQKTFFASFLRNLFYNYDFEPQVLIESDFGGMILSLVSKGLGITILPSSFSYAKAENVRFIELDEEIGLYMNWRKNELNKAIERVVECGKETAMLYSEM</sequence>
<evidence type="ECO:0000259" key="5">
    <source>
        <dbReference type="PROSITE" id="PS50931"/>
    </source>
</evidence>
<dbReference type="Gene3D" id="1.10.10.10">
    <property type="entry name" value="Winged helix-like DNA-binding domain superfamily/Winged helix DNA-binding domain"/>
    <property type="match status" value="1"/>
</dbReference>
<dbReference type="Pfam" id="PF00126">
    <property type="entry name" value="HTH_1"/>
    <property type="match status" value="1"/>
</dbReference>
<protein>
    <submittedName>
        <fullName evidence="6">LysR family transcriptional regulator</fullName>
    </submittedName>
</protein>
<dbReference type="SUPFAM" id="SSF53850">
    <property type="entry name" value="Periplasmic binding protein-like II"/>
    <property type="match status" value="1"/>
</dbReference>
<comment type="similarity">
    <text evidence="1">Belongs to the LysR transcriptional regulatory family.</text>
</comment>
<organism evidence="6 7">
    <name type="scientific">Leeuwenhoekiella aequorea</name>
    <dbReference type="NCBI Taxonomy" id="283736"/>
    <lineage>
        <taxon>Bacteria</taxon>
        <taxon>Pseudomonadati</taxon>
        <taxon>Bacteroidota</taxon>
        <taxon>Flavobacteriia</taxon>
        <taxon>Flavobacteriales</taxon>
        <taxon>Flavobacteriaceae</taxon>
        <taxon>Leeuwenhoekiella</taxon>
    </lineage>
</organism>
<comment type="caution">
    <text evidence="6">The sequence shown here is derived from an EMBL/GenBank/DDBJ whole genome shotgun (WGS) entry which is preliminary data.</text>
</comment>
<keyword evidence="4" id="KW-0804">Transcription</keyword>
<dbReference type="CDD" id="cd08414">
    <property type="entry name" value="PBP2_LTTR_aromatics_like"/>
    <property type="match status" value="1"/>
</dbReference>
<dbReference type="PRINTS" id="PR00039">
    <property type="entry name" value="HTHLYSR"/>
</dbReference>
<dbReference type="Gene3D" id="3.40.190.10">
    <property type="entry name" value="Periplasmic binding protein-like II"/>
    <property type="match status" value="2"/>
</dbReference>
<gene>
    <name evidence="6" type="ORF">DSM00_2664</name>
</gene>
<evidence type="ECO:0000256" key="2">
    <source>
        <dbReference type="ARBA" id="ARBA00023015"/>
    </source>
</evidence>
<evidence type="ECO:0000256" key="3">
    <source>
        <dbReference type="ARBA" id="ARBA00023125"/>
    </source>
</evidence>
<dbReference type="InterPro" id="IPR036390">
    <property type="entry name" value="WH_DNA-bd_sf"/>
</dbReference>
<keyword evidence="2" id="KW-0805">Transcription regulation</keyword>
<dbReference type="Pfam" id="PF03466">
    <property type="entry name" value="LysR_substrate"/>
    <property type="match status" value="1"/>
</dbReference>
<dbReference type="FunFam" id="1.10.10.10:FF:000001">
    <property type="entry name" value="LysR family transcriptional regulator"/>
    <property type="match status" value="1"/>
</dbReference>
<dbReference type="PANTHER" id="PTHR30346:SF0">
    <property type="entry name" value="HCA OPERON TRANSCRIPTIONAL ACTIVATOR HCAR"/>
    <property type="match status" value="1"/>
</dbReference>
<dbReference type="OrthoDB" id="9803735at2"/>
<evidence type="ECO:0000313" key="6">
    <source>
        <dbReference type="EMBL" id="RXG21147.1"/>
    </source>
</evidence>
<name>A0A4Q0P3N7_9FLAO</name>